<dbReference type="RefSeq" id="WP_225674267.1">
    <property type="nucleotide sequence ID" value="NZ_JAEDAH010000046.1"/>
</dbReference>
<comment type="similarity">
    <text evidence="1 4">Belongs to the 5-formyltetrahydrofolate cyclo-ligase family.</text>
</comment>
<keyword evidence="4" id="KW-0460">Magnesium</keyword>
<keyword evidence="3 4" id="KW-0067">ATP-binding</keyword>
<evidence type="ECO:0000256" key="2">
    <source>
        <dbReference type="ARBA" id="ARBA00022741"/>
    </source>
</evidence>
<dbReference type="InterPro" id="IPR037171">
    <property type="entry name" value="NagB/RpiA_transferase-like"/>
</dbReference>
<dbReference type="InterPro" id="IPR024185">
    <property type="entry name" value="FTHF_cligase-like_sf"/>
</dbReference>
<comment type="catalytic activity">
    <reaction evidence="4">
        <text>(6S)-5-formyl-5,6,7,8-tetrahydrofolate + ATP = (6R)-5,10-methenyltetrahydrofolate + ADP + phosphate</text>
        <dbReference type="Rhea" id="RHEA:10488"/>
        <dbReference type="ChEBI" id="CHEBI:30616"/>
        <dbReference type="ChEBI" id="CHEBI:43474"/>
        <dbReference type="ChEBI" id="CHEBI:57455"/>
        <dbReference type="ChEBI" id="CHEBI:57457"/>
        <dbReference type="ChEBI" id="CHEBI:456216"/>
        <dbReference type="EC" id="6.3.3.2"/>
    </reaction>
</comment>
<evidence type="ECO:0000313" key="6">
    <source>
        <dbReference type="Proteomes" id="UP000714380"/>
    </source>
</evidence>
<dbReference type="Pfam" id="PF01812">
    <property type="entry name" value="5-FTHF_cyc-lig"/>
    <property type="match status" value="1"/>
</dbReference>
<comment type="cofactor">
    <cofactor evidence="4">
        <name>Mg(2+)</name>
        <dbReference type="ChEBI" id="CHEBI:18420"/>
    </cofactor>
</comment>
<keyword evidence="2 4" id="KW-0547">Nucleotide-binding</keyword>
<evidence type="ECO:0000256" key="4">
    <source>
        <dbReference type="RuleBase" id="RU361279"/>
    </source>
</evidence>
<dbReference type="PANTHER" id="PTHR23407:SF1">
    <property type="entry name" value="5-FORMYLTETRAHYDROFOLATE CYCLO-LIGASE"/>
    <property type="match status" value="1"/>
</dbReference>
<dbReference type="Proteomes" id="UP000714380">
    <property type="component" value="Unassembled WGS sequence"/>
</dbReference>
<organism evidence="5 6">
    <name type="scientific">Thalassolituus marinus</name>
    <dbReference type="NCBI Taxonomy" id="671053"/>
    <lineage>
        <taxon>Bacteria</taxon>
        <taxon>Pseudomonadati</taxon>
        <taxon>Pseudomonadota</taxon>
        <taxon>Gammaproteobacteria</taxon>
        <taxon>Oceanospirillales</taxon>
        <taxon>Oceanospirillaceae</taxon>
        <taxon>Thalassolituus</taxon>
    </lineage>
</organism>
<evidence type="ECO:0000256" key="3">
    <source>
        <dbReference type="ARBA" id="ARBA00022840"/>
    </source>
</evidence>
<dbReference type="InterPro" id="IPR002698">
    <property type="entry name" value="FTHF_cligase"/>
</dbReference>
<proteinExistence type="inferred from homology"/>
<keyword evidence="4" id="KW-0479">Metal-binding</keyword>
<dbReference type="EC" id="6.3.3.2" evidence="4"/>
<name>A0ABS7ZQ56_9GAMM</name>
<dbReference type="Gene3D" id="3.40.50.10420">
    <property type="entry name" value="NagB/RpiA/CoA transferase-like"/>
    <property type="match status" value="1"/>
</dbReference>
<comment type="caution">
    <text evidence="5">The sequence shown here is derived from an EMBL/GenBank/DDBJ whole genome shotgun (WGS) entry which is preliminary data.</text>
</comment>
<protein>
    <recommendedName>
        <fullName evidence="4">5-formyltetrahydrofolate cyclo-ligase</fullName>
        <ecNumber evidence="4">6.3.3.2</ecNumber>
    </recommendedName>
</protein>
<evidence type="ECO:0000256" key="1">
    <source>
        <dbReference type="ARBA" id="ARBA00010638"/>
    </source>
</evidence>
<keyword evidence="6" id="KW-1185">Reference proteome</keyword>
<gene>
    <name evidence="5" type="ORF">I9W95_09565</name>
</gene>
<evidence type="ECO:0000313" key="5">
    <source>
        <dbReference type="EMBL" id="MCA6063854.1"/>
    </source>
</evidence>
<accession>A0ABS7ZQ56</accession>
<dbReference type="EMBL" id="JAEDAH010000046">
    <property type="protein sequence ID" value="MCA6063854.1"/>
    <property type="molecule type" value="Genomic_DNA"/>
</dbReference>
<dbReference type="PANTHER" id="PTHR23407">
    <property type="entry name" value="ATPASE INHIBITOR/5-FORMYLTETRAHYDROFOLATE CYCLO-LIGASE"/>
    <property type="match status" value="1"/>
</dbReference>
<reference evidence="5 6" key="1">
    <citation type="submission" date="2020-12" db="EMBL/GenBank/DDBJ databases">
        <title>Novel Thalassolituus-related marine hydrocarbonoclastic bacteria mediated algae-derived hydrocarbons mineralization in twilight zone of the northern South China Sea.</title>
        <authorList>
            <person name="Dong C."/>
        </authorList>
    </citation>
    <scope>NUCLEOTIDE SEQUENCE [LARGE SCALE GENOMIC DNA]</scope>
    <source>
        <strain evidence="5 6">IMCC1826</strain>
    </source>
</reference>
<sequence length="200" mass="23193">MNSSFSVTERQAIRRSIRQQRNQLSRSFRQQASRHLLRSLRQSPSFAFSKRIAVYLTNDAEIDTAVLLKDLQQRQRHIFLPVLHPLRKGHLSFIRYQRTTRMSRNRFGISEPDFRHSKSVSARFISLICMPLVAFDEQGNRLGMGGGFYDRTLAFMHQPGPRPALIGLAYELQKQPALPCEPWDIPLAAVATEKRLYQIR</sequence>
<dbReference type="NCBIfam" id="TIGR02727">
    <property type="entry name" value="MTHFS_bact"/>
    <property type="match status" value="1"/>
</dbReference>
<dbReference type="PIRSF" id="PIRSF006806">
    <property type="entry name" value="FTHF_cligase"/>
    <property type="match status" value="1"/>
</dbReference>
<dbReference type="GO" id="GO:0030272">
    <property type="term" value="F:5-formyltetrahydrofolate cyclo-ligase activity"/>
    <property type="evidence" value="ECO:0007669"/>
    <property type="project" value="UniProtKB-EC"/>
</dbReference>
<dbReference type="SUPFAM" id="SSF100950">
    <property type="entry name" value="NagB/RpiA/CoA transferase-like"/>
    <property type="match status" value="1"/>
</dbReference>
<keyword evidence="5" id="KW-0436">Ligase</keyword>